<proteinExistence type="predicted"/>
<dbReference type="Proteomes" id="UP000246410">
    <property type="component" value="Unassembled WGS sequence"/>
</dbReference>
<evidence type="ECO:0000259" key="3">
    <source>
        <dbReference type="Pfam" id="PF13581"/>
    </source>
</evidence>
<dbReference type="AlphaFoldDB" id="A0A317NNW4"/>
<dbReference type="InterPro" id="IPR036890">
    <property type="entry name" value="HATPase_C_sf"/>
</dbReference>
<dbReference type="PANTHER" id="PTHR35526">
    <property type="entry name" value="ANTI-SIGMA-F FACTOR RSBW-RELATED"/>
    <property type="match status" value="1"/>
</dbReference>
<evidence type="ECO:0000313" key="5">
    <source>
        <dbReference type="Proteomes" id="UP000246410"/>
    </source>
</evidence>
<evidence type="ECO:0000256" key="2">
    <source>
        <dbReference type="SAM" id="MobiDB-lite"/>
    </source>
</evidence>
<feature type="region of interest" description="Disordered" evidence="2">
    <location>
        <begin position="87"/>
        <end position="106"/>
    </location>
</feature>
<dbReference type="PANTHER" id="PTHR35526:SF3">
    <property type="entry name" value="ANTI-SIGMA-F FACTOR RSBW"/>
    <property type="match status" value="1"/>
</dbReference>
<dbReference type="SUPFAM" id="SSF55874">
    <property type="entry name" value="ATPase domain of HSP90 chaperone/DNA topoisomerase II/histidine kinase"/>
    <property type="match status" value="1"/>
</dbReference>
<gene>
    <name evidence="4" type="ORF">DFR69_104287</name>
</gene>
<dbReference type="InterPro" id="IPR050267">
    <property type="entry name" value="Anti-sigma-factor_SerPK"/>
</dbReference>
<dbReference type="GO" id="GO:0004674">
    <property type="term" value="F:protein serine/threonine kinase activity"/>
    <property type="evidence" value="ECO:0007669"/>
    <property type="project" value="UniProtKB-KW"/>
</dbReference>
<dbReference type="RefSeq" id="WP_341867799.1">
    <property type="nucleotide sequence ID" value="NZ_QGTL01000004.1"/>
</dbReference>
<organism evidence="4 5">
    <name type="scientific">Nocardia neocaledoniensis</name>
    <dbReference type="NCBI Taxonomy" id="236511"/>
    <lineage>
        <taxon>Bacteria</taxon>
        <taxon>Bacillati</taxon>
        <taxon>Actinomycetota</taxon>
        <taxon>Actinomycetes</taxon>
        <taxon>Mycobacteriales</taxon>
        <taxon>Nocardiaceae</taxon>
        <taxon>Nocardia</taxon>
    </lineage>
</organism>
<dbReference type="InterPro" id="IPR003594">
    <property type="entry name" value="HATPase_dom"/>
</dbReference>
<keyword evidence="5" id="KW-1185">Reference proteome</keyword>
<feature type="domain" description="Histidine kinase/HSP90-like ATPase" evidence="3">
    <location>
        <begin position="32"/>
        <end position="131"/>
    </location>
</feature>
<dbReference type="CDD" id="cd16936">
    <property type="entry name" value="HATPase_RsbW-like"/>
    <property type="match status" value="1"/>
</dbReference>
<comment type="caution">
    <text evidence="4">The sequence shown here is derived from an EMBL/GenBank/DDBJ whole genome shotgun (WGS) entry which is preliminary data.</text>
</comment>
<evidence type="ECO:0000313" key="4">
    <source>
        <dbReference type="EMBL" id="PWV76184.1"/>
    </source>
</evidence>
<dbReference type="Gene3D" id="3.30.565.10">
    <property type="entry name" value="Histidine kinase-like ATPase, C-terminal domain"/>
    <property type="match status" value="1"/>
</dbReference>
<keyword evidence="1" id="KW-0723">Serine/threonine-protein kinase</keyword>
<keyword evidence="4" id="KW-0418">Kinase</keyword>
<evidence type="ECO:0000256" key="1">
    <source>
        <dbReference type="ARBA" id="ARBA00022527"/>
    </source>
</evidence>
<sequence length="142" mass="15533">MLCERFGGSLTNGYWYPVGSAGLDLDLDAVAAGSARARVRELLEDLPPTVVADVVQVMDELTSNARLHGAAPRRCRVRLRPQRVRVEVDDTDPGRPRPRAPQGTGGRGLILVDRLATAWACTAGRDRKTVWAELDLEPRHPA</sequence>
<reference evidence="4 5" key="1">
    <citation type="submission" date="2018-05" db="EMBL/GenBank/DDBJ databases">
        <title>Genomic Encyclopedia of Type Strains, Phase IV (KMG-IV): sequencing the most valuable type-strain genomes for metagenomic binning, comparative biology and taxonomic classification.</title>
        <authorList>
            <person name="Goeker M."/>
        </authorList>
    </citation>
    <scope>NUCLEOTIDE SEQUENCE [LARGE SCALE GENOMIC DNA]</scope>
    <source>
        <strain evidence="4 5">DSM 44717</strain>
    </source>
</reference>
<accession>A0A317NNW4</accession>
<keyword evidence="4" id="KW-0808">Transferase</keyword>
<protein>
    <submittedName>
        <fullName evidence="4">Histidine kinase-like protein</fullName>
    </submittedName>
</protein>
<name>A0A317NNW4_9NOCA</name>
<dbReference type="EMBL" id="QGTL01000004">
    <property type="protein sequence ID" value="PWV76184.1"/>
    <property type="molecule type" value="Genomic_DNA"/>
</dbReference>
<dbReference type="Pfam" id="PF13581">
    <property type="entry name" value="HATPase_c_2"/>
    <property type="match status" value="1"/>
</dbReference>